<dbReference type="SMART" id="SM00760">
    <property type="entry name" value="Bac_DnaA_C"/>
    <property type="match status" value="1"/>
</dbReference>
<evidence type="ECO:0000259" key="14">
    <source>
        <dbReference type="SMART" id="SM00760"/>
    </source>
</evidence>
<evidence type="ECO:0000256" key="7">
    <source>
        <dbReference type="ARBA" id="ARBA00023125"/>
    </source>
</evidence>
<dbReference type="NCBIfam" id="NF010686">
    <property type="entry name" value="PRK14086.1"/>
    <property type="match status" value="1"/>
</dbReference>
<keyword evidence="4 8" id="KW-0547">Nucleotide-binding</keyword>
<feature type="compositionally biased region" description="Polar residues" evidence="12">
    <location>
        <begin position="96"/>
        <end position="107"/>
    </location>
</feature>
<evidence type="ECO:0000259" key="13">
    <source>
        <dbReference type="SMART" id="SM00382"/>
    </source>
</evidence>
<dbReference type="NCBIfam" id="TIGR00362">
    <property type="entry name" value="DnaA"/>
    <property type="match status" value="1"/>
</dbReference>
<evidence type="ECO:0000256" key="11">
    <source>
        <dbReference type="RuleBase" id="RU004227"/>
    </source>
</evidence>
<dbReference type="CDD" id="cd06571">
    <property type="entry name" value="Bac_DnaA_C"/>
    <property type="match status" value="1"/>
</dbReference>
<dbReference type="CDD" id="cd00009">
    <property type="entry name" value="AAA"/>
    <property type="match status" value="1"/>
</dbReference>
<dbReference type="Gene3D" id="3.40.50.300">
    <property type="entry name" value="P-loop containing nucleotide triphosphate hydrolases"/>
    <property type="match status" value="1"/>
</dbReference>
<feature type="binding site" evidence="8">
    <location>
        <position position="249"/>
    </location>
    <ligand>
        <name>ATP</name>
        <dbReference type="ChEBI" id="CHEBI:30616"/>
    </ligand>
</feature>
<feature type="binding site" evidence="8">
    <location>
        <position position="250"/>
    </location>
    <ligand>
        <name>ATP</name>
        <dbReference type="ChEBI" id="CHEBI:30616"/>
    </ligand>
</feature>
<dbReference type="InterPro" id="IPR027417">
    <property type="entry name" value="P-loop_NTPase"/>
</dbReference>
<dbReference type="InterPro" id="IPR003593">
    <property type="entry name" value="AAA+_ATPase"/>
</dbReference>
<keyword evidence="3 8" id="KW-0235">DNA replication</keyword>
<keyword evidence="6 8" id="KW-0446">Lipid-binding</keyword>
<feature type="compositionally biased region" description="Low complexity" evidence="12">
    <location>
        <begin position="149"/>
        <end position="197"/>
    </location>
</feature>
<sequence>MPDANVAAIWERTLATLRRDDTVSQRVIALLTLSRLMAVVADTALVAAPSTSAKELFEHRVAGSLQAALSEAVGHEMRFAVTVDESLLLEEDTDEPSVTSTSGTDSAHSVDKDVDSPVQDVHTAPFRRDEGSILPPSGRQGRATLPEDPSTASAGASPTGAAAEEPGAFAGFTAASGTSAPSPGPAPRRSAPATGPALGEDSRLNAKYTFDTFVIGSSNRFAQAAASAVSETPAKAYNPLFIYGGSGLGKTHLLHAVGHYAQSLYPDVVVRYVNSEEFTNDFINSVQSGQFGKAQEFQRRYRDIDILLIDDIQFLQRAPETMEAFFHTFNTLYNTDKQIVITSDLPPKELGGFEDRMRSRFEMGLMTDVQPPDLETRIAILRKKVAQENTGEVPHDVLEYIASHIATNIRELEGALIRVQALHSLSRQPMDVTLAESVLKDLLSHDDGAQITASTIIAQTATYFGISVEEIVGTGRSRRLVSARQIGMYLCRELTDMPLIRIGEEFGGRDHTTVMHANKKISELMKERRAIFNQVTELTGRIKSSNSASSRQ</sequence>
<evidence type="ECO:0000256" key="3">
    <source>
        <dbReference type="ARBA" id="ARBA00022705"/>
    </source>
</evidence>
<keyword evidence="2 8" id="KW-0963">Cytoplasm</keyword>
<evidence type="ECO:0000256" key="10">
    <source>
        <dbReference type="RuleBase" id="RU000577"/>
    </source>
</evidence>
<organism evidence="15 16">
    <name type="scientific">Brachybacterium fresconis</name>
    <dbReference type="NCBI Taxonomy" id="173363"/>
    <lineage>
        <taxon>Bacteria</taxon>
        <taxon>Bacillati</taxon>
        <taxon>Actinomycetota</taxon>
        <taxon>Actinomycetes</taxon>
        <taxon>Micrococcales</taxon>
        <taxon>Dermabacteraceae</taxon>
        <taxon>Brachybacterium</taxon>
    </lineage>
</organism>
<gene>
    <name evidence="8" type="primary">dnaA</name>
    <name evidence="15" type="ORF">JOF44_002516</name>
</gene>
<keyword evidence="5 8" id="KW-0067">ATP-binding</keyword>
<feature type="binding site" evidence="8">
    <location>
        <position position="251"/>
    </location>
    <ligand>
        <name>ATP</name>
        <dbReference type="ChEBI" id="CHEBI:30616"/>
    </ligand>
</feature>
<dbReference type="PRINTS" id="PR00051">
    <property type="entry name" value="DNAA"/>
</dbReference>
<dbReference type="Pfam" id="PF08299">
    <property type="entry name" value="Bac_DnaA_C"/>
    <property type="match status" value="1"/>
</dbReference>
<feature type="binding site" evidence="8">
    <location>
        <position position="247"/>
    </location>
    <ligand>
        <name>ATP</name>
        <dbReference type="ChEBI" id="CHEBI:30616"/>
    </ligand>
</feature>
<dbReference type="HAMAP" id="MF_00377">
    <property type="entry name" value="DnaA_bact"/>
    <property type="match status" value="1"/>
</dbReference>
<comment type="domain">
    <text evidence="8">Domain I is involved in oligomerization and binding regulators, domain II is flexibile and of varying length in different bacteria, domain III forms the AAA+ region, while domain IV binds dsDNA.</text>
</comment>
<comment type="subcellular location">
    <subcellularLocation>
        <location evidence="8">Cytoplasm</location>
    </subcellularLocation>
</comment>
<dbReference type="InterPro" id="IPR018312">
    <property type="entry name" value="Chromosome_initiator_DnaA_CS"/>
</dbReference>
<dbReference type="RefSeq" id="WP_209891872.1">
    <property type="nucleotide sequence ID" value="NZ_BAAAJV010000006.1"/>
</dbReference>
<dbReference type="Pfam" id="PF00308">
    <property type="entry name" value="Bac_DnaA"/>
    <property type="match status" value="1"/>
</dbReference>
<comment type="caution">
    <text evidence="8">Lacks conserved residue(s) required for the propagation of feature annotation.</text>
</comment>
<evidence type="ECO:0000313" key="15">
    <source>
        <dbReference type="EMBL" id="MBP2409613.1"/>
    </source>
</evidence>
<evidence type="ECO:0000256" key="5">
    <source>
        <dbReference type="ARBA" id="ARBA00022840"/>
    </source>
</evidence>
<dbReference type="PANTHER" id="PTHR30050:SF2">
    <property type="entry name" value="CHROMOSOMAL REPLICATION INITIATOR PROTEIN DNAA"/>
    <property type="match status" value="1"/>
</dbReference>
<dbReference type="SUPFAM" id="SSF52540">
    <property type="entry name" value="P-loop containing nucleoside triphosphate hydrolases"/>
    <property type="match status" value="1"/>
</dbReference>
<protein>
    <recommendedName>
        <fullName evidence="8 9">Chromosomal replication initiator protein DnaA</fullName>
    </recommendedName>
</protein>
<proteinExistence type="inferred from homology"/>
<comment type="subunit">
    <text evidence="8">Oligomerizes as a right-handed, spiral filament on DNA at oriC.</text>
</comment>
<dbReference type="EMBL" id="JAGIOC010000001">
    <property type="protein sequence ID" value="MBP2409613.1"/>
    <property type="molecule type" value="Genomic_DNA"/>
</dbReference>
<feature type="region of interest" description="Domain I, interacts with DnaA modulators" evidence="8">
    <location>
        <begin position="1"/>
        <end position="151"/>
    </location>
</feature>
<keyword evidence="7 8" id="KW-0238">DNA-binding</keyword>
<dbReference type="Gene3D" id="1.10.8.60">
    <property type="match status" value="1"/>
</dbReference>
<dbReference type="SMART" id="SM00382">
    <property type="entry name" value="AAA"/>
    <property type="match status" value="1"/>
</dbReference>
<dbReference type="InterPro" id="IPR013317">
    <property type="entry name" value="DnaA_dom"/>
</dbReference>
<dbReference type="InterPro" id="IPR013159">
    <property type="entry name" value="DnaA_C"/>
</dbReference>
<dbReference type="InterPro" id="IPR010921">
    <property type="entry name" value="Trp_repressor/repl_initiator"/>
</dbReference>
<dbReference type="Proteomes" id="UP000698222">
    <property type="component" value="Unassembled WGS sequence"/>
</dbReference>
<name>A0ABS4YLE7_9MICO</name>
<evidence type="ECO:0000256" key="6">
    <source>
        <dbReference type="ARBA" id="ARBA00023121"/>
    </source>
</evidence>
<dbReference type="SUPFAM" id="SSF48295">
    <property type="entry name" value="TrpR-like"/>
    <property type="match status" value="1"/>
</dbReference>
<feature type="region of interest" description="Disordered" evidence="12">
    <location>
        <begin position="90"/>
        <end position="201"/>
    </location>
</feature>
<evidence type="ECO:0000256" key="8">
    <source>
        <dbReference type="HAMAP-Rule" id="MF_00377"/>
    </source>
</evidence>
<evidence type="ECO:0000313" key="16">
    <source>
        <dbReference type="Proteomes" id="UP000698222"/>
    </source>
</evidence>
<feature type="domain" description="AAA+ ATPase" evidence="13">
    <location>
        <begin position="236"/>
        <end position="367"/>
    </location>
</feature>
<comment type="caution">
    <text evidence="15">The sequence shown here is derived from an EMBL/GenBank/DDBJ whole genome shotgun (WGS) entry which is preliminary data.</text>
</comment>
<evidence type="ECO:0000256" key="9">
    <source>
        <dbReference type="NCBIfam" id="TIGR00362"/>
    </source>
</evidence>
<dbReference type="PANTHER" id="PTHR30050">
    <property type="entry name" value="CHROMOSOMAL REPLICATION INITIATOR PROTEIN DNAA"/>
    <property type="match status" value="1"/>
</dbReference>
<evidence type="ECO:0000256" key="1">
    <source>
        <dbReference type="ARBA" id="ARBA00006583"/>
    </source>
</evidence>
<dbReference type="PROSITE" id="PS01008">
    <property type="entry name" value="DNAA"/>
    <property type="match status" value="1"/>
</dbReference>
<dbReference type="InterPro" id="IPR020591">
    <property type="entry name" value="Chromosome_initiator_DnaA-like"/>
</dbReference>
<evidence type="ECO:0000256" key="2">
    <source>
        <dbReference type="ARBA" id="ARBA00022490"/>
    </source>
</evidence>
<comment type="function">
    <text evidence="8 10">Plays an essential role in the initiation and regulation of chromosomal replication. ATP-DnaA binds to the origin of replication (oriC) to initiate formation of the DNA replication initiation complex once per cell cycle. Binds the DnaA box (a 9 base pair repeat at the origin) and separates the double-stranded (ds)DNA. Forms a right-handed helical filament on oriC DNA; dsDNA binds to the exterior of the filament while single-stranded (ss)DNA is stabiized in the filament's interior. The ATP-DnaA-oriC complex binds and stabilizes one strand of the AT-rich DNA unwinding element (DUE), permitting loading of DNA polymerase. After initiation quickly degrades to an ADP-DnaA complex that is not apt for DNA replication. Binds acidic phospholipids.</text>
</comment>
<evidence type="ECO:0000256" key="12">
    <source>
        <dbReference type="SAM" id="MobiDB-lite"/>
    </source>
</evidence>
<comment type="similarity">
    <text evidence="1 8 11">Belongs to the DnaA family.</text>
</comment>
<feature type="region of interest" description="Domain IV, binds dsDNA" evidence="8">
    <location>
        <begin position="424"/>
        <end position="552"/>
    </location>
</feature>
<reference evidence="15 16" key="1">
    <citation type="submission" date="2021-03" db="EMBL/GenBank/DDBJ databases">
        <title>Sequencing the genomes of 1000 actinobacteria strains.</title>
        <authorList>
            <person name="Klenk H.-P."/>
        </authorList>
    </citation>
    <scope>NUCLEOTIDE SEQUENCE [LARGE SCALE GENOMIC DNA]</scope>
    <source>
        <strain evidence="15 16">DSM 14564</strain>
    </source>
</reference>
<dbReference type="InterPro" id="IPR001957">
    <property type="entry name" value="Chromosome_initiator_DnaA"/>
</dbReference>
<keyword evidence="16" id="KW-1185">Reference proteome</keyword>
<feature type="domain" description="Chromosomal replication initiator DnaA C-terminal" evidence="14">
    <location>
        <begin position="452"/>
        <end position="521"/>
    </location>
</feature>
<accession>A0ABS4YLE7</accession>
<evidence type="ECO:0000256" key="4">
    <source>
        <dbReference type="ARBA" id="ARBA00022741"/>
    </source>
</evidence>
<dbReference type="Gene3D" id="1.10.1750.10">
    <property type="match status" value="1"/>
</dbReference>